<name>A0ABR1IM26_9AGAR</name>
<proteinExistence type="predicted"/>
<dbReference type="GO" id="GO:0016491">
    <property type="term" value="F:oxidoreductase activity"/>
    <property type="evidence" value="ECO:0007669"/>
    <property type="project" value="UniProtKB-KW"/>
</dbReference>
<evidence type="ECO:0000313" key="2">
    <source>
        <dbReference type="EMBL" id="KAK7435223.1"/>
    </source>
</evidence>
<gene>
    <name evidence="2" type="primary">ECM4_2</name>
    <name evidence="2" type="ORF">VKT23_019792</name>
</gene>
<dbReference type="EMBL" id="JBANRG010000110">
    <property type="protein sequence ID" value="KAK7435223.1"/>
    <property type="molecule type" value="Genomic_DNA"/>
</dbReference>
<dbReference type="PROSITE" id="PS50405">
    <property type="entry name" value="GST_CTER"/>
    <property type="match status" value="1"/>
</dbReference>
<dbReference type="InterPro" id="IPR047047">
    <property type="entry name" value="GST_Omega-like_C"/>
</dbReference>
<evidence type="ECO:0000259" key="1">
    <source>
        <dbReference type="PROSITE" id="PS50405"/>
    </source>
</evidence>
<dbReference type="Pfam" id="PF13410">
    <property type="entry name" value="GST_C_2"/>
    <property type="match status" value="1"/>
</dbReference>
<dbReference type="PANTHER" id="PTHR32419">
    <property type="entry name" value="GLUTATHIONYL-HYDROQUINONE REDUCTASE"/>
    <property type="match status" value="1"/>
</dbReference>
<comment type="caution">
    <text evidence="2">The sequence shown here is derived from an EMBL/GenBank/DDBJ whole genome shotgun (WGS) entry which is preliminary data.</text>
</comment>
<dbReference type="SFLD" id="SFLDG01148">
    <property type="entry name" value="Xi_(cytGST)"/>
    <property type="match status" value="1"/>
</dbReference>
<dbReference type="InterPro" id="IPR036282">
    <property type="entry name" value="Glutathione-S-Trfase_C_sf"/>
</dbReference>
<dbReference type="CDD" id="cd03190">
    <property type="entry name" value="GST_C_Omega_like"/>
    <property type="match status" value="1"/>
</dbReference>
<dbReference type="SUPFAM" id="SSF52833">
    <property type="entry name" value="Thioredoxin-like"/>
    <property type="match status" value="1"/>
</dbReference>
<dbReference type="PIRSF" id="PIRSF015753">
    <property type="entry name" value="GST"/>
    <property type="match status" value="1"/>
</dbReference>
<sequence length="316" mass="36268">MSAQDDITKPRIAADGSFARPESSFRNFIEKGGRFEPEKGRYHLYIALVCPWATRTLIVRKLKGLEDFISVSVASPRKDDDGWPFATVDGDFPGTEADPLYNYGHTKDLYIRADPNFSGRYTVPILWDKKLHTIVNNESSEIIRIFNSAFNDLLPSEYAKVDLYPEHLRKEIDEINDWVYTDINNGVYRSGFATTQQAYEDAVKSVFSGLDKVEKILQGDKKFLVGNQLTEADVRLWVTTIRFDVAYHGIFKCNIKNIRHGYPAINGWMKTLYWNYDPFKSSTDFYHIKAGYYSTATWINPTKIYPVGPIPDIEPL</sequence>
<dbReference type="SFLD" id="SFLDS00019">
    <property type="entry name" value="Glutathione_Transferase_(cytos"/>
    <property type="match status" value="1"/>
</dbReference>
<dbReference type="InterPro" id="IPR016639">
    <property type="entry name" value="GST_Omega/GSH"/>
</dbReference>
<dbReference type="SUPFAM" id="SSF47616">
    <property type="entry name" value="GST C-terminal domain-like"/>
    <property type="match status" value="1"/>
</dbReference>
<organism evidence="2 3">
    <name type="scientific">Marasmiellus scandens</name>
    <dbReference type="NCBI Taxonomy" id="2682957"/>
    <lineage>
        <taxon>Eukaryota</taxon>
        <taxon>Fungi</taxon>
        <taxon>Dikarya</taxon>
        <taxon>Basidiomycota</taxon>
        <taxon>Agaricomycotina</taxon>
        <taxon>Agaricomycetes</taxon>
        <taxon>Agaricomycetidae</taxon>
        <taxon>Agaricales</taxon>
        <taxon>Marasmiineae</taxon>
        <taxon>Omphalotaceae</taxon>
        <taxon>Marasmiellus</taxon>
    </lineage>
</organism>
<dbReference type="SFLD" id="SFLDG01206">
    <property type="entry name" value="Xi.1"/>
    <property type="match status" value="1"/>
</dbReference>
<protein>
    <submittedName>
        <fullName evidence="2">S-glutathionyl-(Chloro)hydroquinone reductase</fullName>
        <ecNumber evidence="2">1.8.5.7</ecNumber>
    </submittedName>
</protein>
<keyword evidence="2" id="KW-0560">Oxidoreductase</keyword>
<reference evidence="2 3" key="1">
    <citation type="submission" date="2024-01" db="EMBL/GenBank/DDBJ databases">
        <title>A draft genome for the cacao thread blight pathogen Marasmiellus scandens.</title>
        <authorList>
            <person name="Baruah I.K."/>
            <person name="Leung J."/>
            <person name="Bukari Y."/>
            <person name="Amoako-Attah I."/>
            <person name="Meinhardt L.W."/>
            <person name="Bailey B.A."/>
            <person name="Cohen S.P."/>
        </authorList>
    </citation>
    <scope>NUCLEOTIDE SEQUENCE [LARGE SCALE GENOMIC DNA]</scope>
    <source>
        <strain evidence="2 3">GH-19</strain>
    </source>
</reference>
<accession>A0ABR1IM26</accession>
<keyword evidence="3" id="KW-1185">Reference proteome</keyword>
<dbReference type="EC" id="1.8.5.7" evidence="2"/>
<dbReference type="InterPro" id="IPR010987">
    <property type="entry name" value="Glutathione-S-Trfase_C-like"/>
</dbReference>
<feature type="domain" description="GST C-terminal" evidence="1">
    <location>
        <begin position="165"/>
        <end position="310"/>
    </location>
</feature>
<dbReference type="Proteomes" id="UP001498398">
    <property type="component" value="Unassembled WGS sequence"/>
</dbReference>
<dbReference type="Pfam" id="PF13409">
    <property type="entry name" value="GST_N_2"/>
    <property type="match status" value="1"/>
</dbReference>
<dbReference type="InterPro" id="IPR040079">
    <property type="entry name" value="Glutathione_S-Trfase"/>
</dbReference>
<evidence type="ECO:0000313" key="3">
    <source>
        <dbReference type="Proteomes" id="UP001498398"/>
    </source>
</evidence>
<dbReference type="Gene3D" id="1.20.1050.10">
    <property type="match status" value="1"/>
</dbReference>
<dbReference type="InterPro" id="IPR036249">
    <property type="entry name" value="Thioredoxin-like_sf"/>
</dbReference>
<dbReference type="PANTHER" id="PTHR32419:SF6">
    <property type="entry name" value="GLUTATHIONE S-TRANSFERASE OMEGA-LIKE 1-RELATED"/>
    <property type="match status" value="1"/>
</dbReference>
<dbReference type="Gene3D" id="3.40.30.10">
    <property type="entry name" value="Glutaredoxin"/>
    <property type="match status" value="1"/>
</dbReference>
<dbReference type="InterPro" id="IPR004045">
    <property type="entry name" value="Glutathione_S-Trfase_N"/>
</dbReference>